<evidence type="ECO:0000256" key="4">
    <source>
        <dbReference type="PROSITE-ProRule" id="PRU00176"/>
    </source>
</evidence>
<dbReference type="InterPro" id="IPR035979">
    <property type="entry name" value="RBD_domain_sf"/>
</dbReference>
<evidence type="ECO:0000256" key="3">
    <source>
        <dbReference type="ARBA" id="ARBA00022884"/>
    </source>
</evidence>
<dbReference type="GO" id="GO:0006397">
    <property type="term" value="P:mRNA processing"/>
    <property type="evidence" value="ECO:0007669"/>
    <property type="project" value="InterPro"/>
</dbReference>
<dbReference type="InterPro" id="IPR012677">
    <property type="entry name" value="Nucleotide-bd_a/b_plait_sf"/>
</dbReference>
<name>A0A7K6FQ21_9CORV</name>
<keyword evidence="2" id="KW-0677">Repeat</keyword>
<dbReference type="SUPFAM" id="SSF54928">
    <property type="entry name" value="RNA-binding domain, RBD"/>
    <property type="match status" value="3"/>
</dbReference>
<feature type="compositionally biased region" description="Polar residues" evidence="5">
    <location>
        <begin position="1"/>
        <end position="17"/>
    </location>
</feature>
<accession>A0A7K6FQ21</accession>
<feature type="non-terminal residue" evidence="7">
    <location>
        <position position="1"/>
    </location>
</feature>
<evidence type="ECO:0000313" key="7">
    <source>
        <dbReference type="EMBL" id="NWV53106.1"/>
    </source>
</evidence>
<dbReference type="Pfam" id="PF22976">
    <property type="entry name" value="RRM_10"/>
    <property type="match status" value="1"/>
</dbReference>
<dbReference type="FunFam" id="3.30.70.330:FF:000341">
    <property type="entry name" value="Hephaestus, isoform C"/>
    <property type="match status" value="1"/>
</dbReference>
<dbReference type="Pfam" id="PF11835">
    <property type="entry name" value="RRM_8"/>
    <property type="match status" value="1"/>
</dbReference>
<feature type="non-terminal residue" evidence="7">
    <location>
        <position position="521"/>
    </location>
</feature>
<dbReference type="Pfam" id="PF13893">
    <property type="entry name" value="RRM_5"/>
    <property type="match status" value="1"/>
</dbReference>
<evidence type="ECO:0000259" key="6">
    <source>
        <dbReference type="PROSITE" id="PS50102"/>
    </source>
</evidence>
<feature type="region of interest" description="Disordered" evidence="5">
    <location>
        <begin position="1"/>
        <end position="34"/>
    </location>
</feature>
<dbReference type="NCBIfam" id="TIGR01649">
    <property type="entry name" value="hnRNP-L_PTB"/>
    <property type="match status" value="1"/>
</dbReference>
<organism evidence="7 8">
    <name type="scientific">Daphoenositta chrysoptera</name>
    <name type="common">varied sittella</name>
    <dbReference type="NCBI Taxonomy" id="254528"/>
    <lineage>
        <taxon>Eukaryota</taxon>
        <taxon>Metazoa</taxon>
        <taxon>Chordata</taxon>
        <taxon>Craniata</taxon>
        <taxon>Vertebrata</taxon>
        <taxon>Euteleostomi</taxon>
        <taxon>Archelosauria</taxon>
        <taxon>Archosauria</taxon>
        <taxon>Dinosauria</taxon>
        <taxon>Saurischia</taxon>
        <taxon>Theropoda</taxon>
        <taxon>Coelurosauria</taxon>
        <taxon>Aves</taxon>
        <taxon>Neognathae</taxon>
        <taxon>Neoaves</taxon>
        <taxon>Telluraves</taxon>
        <taxon>Australaves</taxon>
        <taxon>Passeriformes</taxon>
        <taxon>Corvoidea</taxon>
        <taxon>Pachycephalidae</taxon>
        <taxon>Daphoenositta</taxon>
    </lineage>
</organism>
<evidence type="ECO:0000256" key="1">
    <source>
        <dbReference type="ARBA" id="ARBA00022553"/>
    </source>
</evidence>
<dbReference type="InterPro" id="IPR021790">
    <property type="entry name" value="PTBP1-like_RRM2"/>
</dbReference>
<comment type="caution">
    <text evidence="7">The sequence shown here is derived from an EMBL/GenBank/DDBJ whole genome shotgun (WGS) entry which is preliminary data.</text>
</comment>
<dbReference type="SMART" id="SM00360">
    <property type="entry name" value="RRM"/>
    <property type="match status" value="4"/>
</dbReference>
<keyword evidence="1" id="KW-0597">Phosphoprotein</keyword>
<gene>
    <name evidence="7" type="primary">Ptbp3</name>
    <name evidence="7" type="ORF">DAPCHR_R09831</name>
</gene>
<dbReference type="PANTHER" id="PTHR15592">
    <property type="entry name" value="MATRIN 3/NUCLEAR PROTEIN 220-RELATED"/>
    <property type="match status" value="1"/>
</dbReference>
<proteinExistence type="predicted"/>
<keyword evidence="3 4" id="KW-0694">RNA-binding</keyword>
<feature type="domain" description="RRM" evidence="6">
    <location>
        <begin position="327"/>
        <end position="401"/>
    </location>
</feature>
<dbReference type="Gene3D" id="3.30.70.330">
    <property type="match status" value="4"/>
</dbReference>
<dbReference type="GO" id="GO:0003723">
    <property type="term" value="F:RNA binding"/>
    <property type="evidence" value="ECO:0007669"/>
    <property type="project" value="UniProtKB-UniRule"/>
</dbReference>
<evidence type="ECO:0000256" key="2">
    <source>
        <dbReference type="ARBA" id="ARBA00022737"/>
    </source>
</evidence>
<feature type="domain" description="RRM" evidence="6">
    <location>
        <begin position="444"/>
        <end position="519"/>
    </location>
</feature>
<reference evidence="7 8" key="1">
    <citation type="submission" date="2019-09" db="EMBL/GenBank/DDBJ databases">
        <title>Bird 10,000 Genomes (B10K) Project - Family phase.</title>
        <authorList>
            <person name="Zhang G."/>
        </authorList>
    </citation>
    <scope>NUCLEOTIDE SEQUENCE [LARGE SCALE GENOMIC DNA]</scope>
    <source>
        <strain evidence="7">B10K-DU-029-47</strain>
        <tissue evidence="7">Heart</tissue>
    </source>
</reference>
<dbReference type="InterPro" id="IPR055204">
    <property type="entry name" value="HNRNPL_RRM"/>
</dbReference>
<dbReference type="CDD" id="cd12693">
    <property type="entry name" value="RRM2_PTBP1_like"/>
    <property type="match status" value="1"/>
</dbReference>
<protein>
    <submittedName>
        <fullName evidence="7">PTBP3 protein</fullName>
    </submittedName>
</protein>
<dbReference type="InterPro" id="IPR000504">
    <property type="entry name" value="RRM_dom"/>
</dbReference>
<dbReference type="Proteomes" id="UP000557315">
    <property type="component" value="Unassembled WGS sequence"/>
</dbReference>
<dbReference type="EMBL" id="VZRO01005477">
    <property type="protein sequence ID" value="NWV53106.1"/>
    <property type="molecule type" value="Genomic_DNA"/>
</dbReference>
<dbReference type="FunFam" id="3.30.70.330:FF:000032">
    <property type="entry name" value="Polypyrimidine tract-binding protein 2 isoform 1"/>
    <property type="match status" value="1"/>
</dbReference>
<dbReference type="FunFam" id="3.30.70.330:FF:000036">
    <property type="entry name" value="polypyrimidine tract-binding protein 1 isoform X2"/>
    <property type="match status" value="1"/>
</dbReference>
<evidence type="ECO:0000313" key="8">
    <source>
        <dbReference type="Proteomes" id="UP000557315"/>
    </source>
</evidence>
<dbReference type="PROSITE" id="PS50102">
    <property type="entry name" value="RRM"/>
    <property type="match status" value="2"/>
</dbReference>
<dbReference type="AlphaFoldDB" id="A0A7K6FQ21"/>
<dbReference type="GO" id="GO:0005634">
    <property type="term" value="C:nucleus"/>
    <property type="evidence" value="ECO:0007669"/>
    <property type="project" value="InterPro"/>
</dbReference>
<evidence type="ECO:0000256" key="5">
    <source>
        <dbReference type="SAM" id="MobiDB-lite"/>
    </source>
</evidence>
<keyword evidence="8" id="KW-1185">Reference proteome</keyword>
<sequence length="521" mass="57496">ASGVSNRPFTMSNSTPAKDNEKKQSKGNRLPCSPSRVLHIRQIPNGVTGAEVISLGLPFGKVTNLLMLRGKAMYWLQAFLEMASIDAAVSMVNYYTPGRPHLHNQPVYIQYSNYKELRTDNQHYQARPQAALQGVNAVQHGNLGITSALAAEGGVLPTYSSVLRIVVENAFYPITLDILYQIFSKFGFVLKMVMFYKNNQFQALLQYADATNAYYAKMSLDGHSIYTGCCTLHVDFSKFTNLTVKYNNDKSRDFTRIDLPFGDGQRTVETSLPTPFATQNTILPSYTGPPGFAPTVGFPQGAALGPLVVTTSAVPGHMTSPGIPGNSVLLVSNLNPEAITPYGLFILFGVYGDVHRVKIMFKNRGIALVQMADATQAQTAINYLNGQRLYGRVMHATFSKYQTIQLPPMGQEDKGLTKDYSNSPLHRFKNPCSKNFQNIFPPSATLHLSNIPPSVTVDDLKNLFTSKGSTVKGFKFFQKDCKMALIQLGSVEEAVHALIELHNHDFGENQHLRVSFSKSTI</sequence>
<dbReference type="InterPro" id="IPR006536">
    <property type="entry name" value="HnRNP-L/PTB"/>
</dbReference>